<dbReference type="GO" id="GO:0008233">
    <property type="term" value="F:peptidase activity"/>
    <property type="evidence" value="ECO:0007669"/>
    <property type="project" value="UniProtKB-KW"/>
</dbReference>
<proteinExistence type="predicted"/>
<evidence type="ECO:0000313" key="5">
    <source>
        <dbReference type="EMBL" id="STO96807.1"/>
    </source>
</evidence>
<gene>
    <name evidence="5" type="ORF">NCTC12410_00624</name>
</gene>
<dbReference type="EMBL" id="UGHV01000001">
    <property type="protein sequence ID" value="STO96807.1"/>
    <property type="molecule type" value="Genomic_DNA"/>
</dbReference>
<name>A0A377J2S9_9HELI</name>
<evidence type="ECO:0000313" key="6">
    <source>
        <dbReference type="Proteomes" id="UP000254841"/>
    </source>
</evidence>
<evidence type="ECO:0000256" key="3">
    <source>
        <dbReference type="SAM" id="Phobius"/>
    </source>
</evidence>
<dbReference type="Pfam" id="PF01145">
    <property type="entry name" value="Band_7"/>
    <property type="match status" value="1"/>
</dbReference>
<dbReference type="SMART" id="SM00244">
    <property type="entry name" value="PHB"/>
    <property type="match status" value="1"/>
</dbReference>
<dbReference type="SUPFAM" id="SSF117892">
    <property type="entry name" value="Band 7/SPFH domain"/>
    <property type="match status" value="1"/>
</dbReference>
<organism evidence="5 6">
    <name type="scientific">Helicobacter canis</name>
    <dbReference type="NCBI Taxonomy" id="29419"/>
    <lineage>
        <taxon>Bacteria</taxon>
        <taxon>Pseudomonadati</taxon>
        <taxon>Campylobacterota</taxon>
        <taxon>Epsilonproteobacteria</taxon>
        <taxon>Campylobacterales</taxon>
        <taxon>Helicobacteraceae</taxon>
        <taxon>Helicobacter</taxon>
    </lineage>
</organism>
<dbReference type="InterPro" id="IPR000163">
    <property type="entry name" value="Prohibitin"/>
</dbReference>
<dbReference type="InterPro" id="IPR036013">
    <property type="entry name" value="Band_7/SPFH_dom_sf"/>
</dbReference>
<feature type="compositionally biased region" description="Basic and acidic residues" evidence="2">
    <location>
        <begin position="19"/>
        <end position="44"/>
    </location>
</feature>
<keyword evidence="5" id="KW-0645">Protease</keyword>
<keyword evidence="3" id="KW-0812">Transmembrane</keyword>
<dbReference type="InterPro" id="IPR001107">
    <property type="entry name" value="Band_7"/>
</dbReference>
<feature type="transmembrane region" description="Helical" evidence="3">
    <location>
        <begin position="66"/>
        <end position="87"/>
    </location>
</feature>
<dbReference type="OrthoDB" id="9812991at2"/>
<evidence type="ECO:0000256" key="2">
    <source>
        <dbReference type="SAM" id="MobiDB-lite"/>
    </source>
</evidence>
<sequence>MPIDLNEHLRKKNQTPPRDNNDDKDTRDNRRGTGGKRDDSRNRGEGNAPRDFQGFNIPPNLASSKMVTIVIVIVVLGILFFMARPFVIVNSGETGIKATTGRYDPKPLEAGIHFFIPFVQSVIIEDTKVREVNFSRADDILVGKNRGIFRNNAIDTMDRDGLQVLVELTVKYVLDSTKAPKTIEKWGLSWQEKIVYPAIRDVALSVIGNYPAQELPGKRGEIAQLISSGIKEKIEQYEDRPVNLVSVELREIVLPPKVREQIEEVQNARQKAQRRQQEEEGEARANRIKAQGVADAKLIEAKAVAESNRLVGQSLNNQLIQLRQIETQGKFNEALKENKDTQIFLLPGGAVPNIWVDSKNPKQNAAVSGK</sequence>
<accession>A0A377J2S9</accession>
<keyword evidence="3" id="KW-0472">Membrane</keyword>
<dbReference type="GO" id="GO:0016020">
    <property type="term" value="C:membrane"/>
    <property type="evidence" value="ECO:0007669"/>
    <property type="project" value="UniProtKB-SubCell"/>
</dbReference>
<keyword evidence="3" id="KW-1133">Transmembrane helix</keyword>
<keyword evidence="5" id="KW-0378">Hydrolase</keyword>
<comment type="subcellular location">
    <subcellularLocation>
        <location evidence="1">Membrane</location>
        <topology evidence="1">Single-pass membrane protein</topology>
    </subcellularLocation>
</comment>
<dbReference type="GO" id="GO:0006508">
    <property type="term" value="P:proteolysis"/>
    <property type="evidence" value="ECO:0007669"/>
    <property type="project" value="UniProtKB-KW"/>
</dbReference>
<dbReference type="Proteomes" id="UP000254841">
    <property type="component" value="Unassembled WGS sequence"/>
</dbReference>
<dbReference type="AlphaFoldDB" id="A0A377J2S9"/>
<protein>
    <submittedName>
        <fullName evidence="5">Membrane protease family protein HP0248</fullName>
    </submittedName>
</protein>
<reference evidence="5 6" key="1">
    <citation type="submission" date="2018-06" db="EMBL/GenBank/DDBJ databases">
        <authorList>
            <consortium name="Pathogen Informatics"/>
            <person name="Doyle S."/>
        </authorList>
    </citation>
    <scope>NUCLEOTIDE SEQUENCE [LARGE SCALE GENOMIC DNA]</scope>
    <source>
        <strain evidence="5 6">NCTC12410</strain>
    </source>
</reference>
<dbReference type="PANTHER" id="PTHR23222:SF0">
    <property type="entry name" value="PROHIBITIN 1"/>
    <property type="match status" value="1"/>
</dbReference>
<dbReference type="Gene3D" id="3.30.479.30">
    <property type="entry name" value="Band 7 domain"/>
    <property type="match status" value="1"/>
</dbReference>
<evidence type="ECO:0000256" key="1">
    <source>
        <dbReference type="ARBA" id="ARBA00004167"/>
    </source>
</evidence>
<dbReference type="CDD" id="cd03401">
    <property type="entry name" value="SPFH_prohibitin"/>
    <property type="match status" value="1"/>
</dbReference>
<feature type="region of interest" description="Disordered" evidence="2">
    <location>
        <begin position="1"/>
        <end position="55"/>
    </location>
</feature>
<dbReference type="PANTHER" id="PTHR23222">
    <property type="entry name" value="PROHIBITIN"/>
    <property type="match status" value="1"/>
</dbReference>
<evidence type="ECO:0000259" key="4">
    <source>
        <dbReference type="SMART" id="SM00244"/>
    </source>
</evidence>
<feature type="domain" description="Band 7" evidence="4">
    <location>
        <begin position="84"/>
        <end position="266"/>
    </location>
</feature>
<dbReference type="RefSeq" id="WP_115011111.1">
    <property type="nucleotide sequence ID" value="NZ_UGHV01000001.1"/>
</dbReference>